<evidence type="ECO:0000313" key="3">
    <source>
        <dbReference type="Proteomes" id="UP001283361"/>
    </source>
</evidence>
<name>A0AAE1A0W5_9GAST</name>
<evidence type="ECO:0000313" key="2">
    <source>
        <dbReference type="EMBL" id="KAK3779005.1"/>
    </source>
</evidence>
<dbReference type="Proteomes" id="UP001283361">
    <property type="component" value="Unassembled WGS sequence"/>
</dbReference>
<dbReference type="EMBL" id="JAWDGP010002890">
    <property type="protein sequence ID" value="KAK3779005.1"/>
    <property type="molecule type" value="Genomic_DNA"/>
</dbReference>
<protein>
    <submittedName>
        <fullName evidence="2">Uncharacterized protein</fullName>
    </submittedName>
</protein>
<comment type="caution">
    <text evidence="2">The sequence shown here is derived from an EMBL/GenBank/DDBJ whole genome shotgun (WGS) entry which is preliminary data.</text>
</comment>
<keyword evidence="3" id="KW-1185">Reference proteome</keyword>
<accession>A0AAE1A0W5</accession>
<dbReference type="AlphaFoldDB" id="A0AAE1A0W5"/>
<reference evidence="2" key="1">
    <citation type="journal article" date="2023" name="G3 (Bethesda)">
        <title>A reference genome for the long-term kleptoplast-retaining sea slug Elysia crispata morphotype clarki.</title>
        <authorList>
            <person name="Eastman K.E."/>
            <person name="Pendleton A.L."/>
            <person name="Shaikh M.A."/>
            <person name="Suttiyut T."/>
            <person name="Ogas R."/>
            <person name="Tomko P."/>
            <person name="Gavelis G."/>
            <person name="Widhalm J.R."/>
            <person name="Wisecaver J.H."/>
        </authorList>
    </citation>
    <scope>NUCLEOTIDE SEQUENCE</scope>
    <source>
        <strain evidence="2">ECLA1</strain>
    </source>
</reference>
<proteinExistence type="predicted"/>
<sequence>MSPRFRRKCQNIEGGKRSKRRQKKGVDFNCWRDQNLLMDGTSWLRKPDKVGRALLLPMVDLSSQNR</sequence>
<feature type="region of interest" description="Disordered" evidence="1">
    <location>
        <begin position="1"/>
        <end position="23"/>
    </location>
</feature>
<gene>
    <name evidence="2" type="ORF">RRG08_034263</name>
</gene>
<organism evidence="2 3">
    <name type="scientific">Elysia crispata</name>
    <name type="common">lettuce slug</name>
    <dbReference type="NCBI Taxonomy" id="231223"/>
    <lineage>
        <taxon>Eukaryota</taxon>
        <taxon>Metazoa</taxon>
        <taxon>Spiralia</taxon>
        <taxon>Lophotrochozoa</taxon>
        <taxon>Mollusca</taxon>
        <taxon>Gastropoda</taxon>
        <taxon>Heterobranchia</taxon>
        <taxon>Euthyneura</taxon>
        <taxon>Panpulmonata</taxon>
        <taxon>Sacoglossa</taxon>
        <taxon>Placobranchoidea</taxon>
        <taxon>Plakobranchidae</taxon>
        <taxon>Elysia</taxon>
    </lineage>
</organism>
<evidence type="ECO:0000256" key="1">
    <source>
        <dbReference type="SAM" id="MobiDB-lite"/>
    </source>
</evidence>